<feature type="transmembrane region" description="Helical" evidence="9">
    <location>
        <begin position="473"/>
        <end position="500"/>
    </location>
</feature>
<dbReference type="PANTHER" id="PTHR32063">
    <property type="match status" value="1"/>
</dbReference>
<evidence type="ECO:0000256" key="2">
    <source>
        <dbReference type="ARBA" id="ARBA00010942"/>
    </source>
</evidence>
<dbReference type="InterPro" id="IPR004764">
    <property type="entry name" value="MdtF-like"/>
</dbReference>
<dbReference type="NCBIfam" id="TIGR00915">
    <property type="entry name" value="2A0602"/>
    <property type="match status" value="1"/>
</dbReference>
<evidence type="ECO:0000259" key="10">
    <source>
        <dbReference type="PROSITE" id="PS50156"/>
    </source>
</evidence>
<dbReference type="SUPFAM" id="SSF82866">
    <property type="entry name" value="Multidrug efflux transporter AcrB transmembrane domain"/>
    <property type="match status" value="2"/>
</dbReference>
<dbReference type="Gene3D" id="1.20.1640.10">
    <property type="entry name" value="Multidrug efflux transporter AcrB transmembrane domain"/>
    <property type="match status" value="2"/>
</dbReference>
<feature type="transmembrane region" description="Helical" evidence="9">
    <location>
        <begin position="531"/>
        <end position="550"/>
    </location>
</feature>
<dbReference type="GO" id="GO:0042910">
    <property type="term" value="F:xenobiotic transmembrane transporter activity"/>
    <property type="evidence" value="ECO:0007669"/>
    <property type="project" value="TreeGrafter"/>
</dbReference>
<feature type="transmembrane region" description="Helical" evidence="9">
    <location>
        <begin position="441"/>
        <end position="461"/>
    </location>
</feature>
<keyword evidence="8 9" id="KW-0472">Membrane</keyword>
<feature type="domain" description="SSD" evidence="10">
    <location>
        <begin position="371"/>
        <end position="498"/>
    </location>
</feature>
<evidence type="ECO:0000256" key="4">
    <source>
        <dbReference type="ARBA" id="ARBA00022475"/>
    </source>
</evidence>
<evidence type="ECO:0000256" key="7">
    <source>
        <dbReference type="ARBA" id="ARBA00022989"/>
    </source>
</evidence>
<evidence type="ECO:0000256" key="5">
    <source>
        <dbReference type="ARBA" id="ARBA00022519"/>
    </source>
</evidence>
<proteinExistence type="inferred from homology"/>
<feature type="transmembrane region" description="Helical" evidence="9">
    <location>
        <begin position="368"/>
        <end position="389"/>
    </location>
</feature>
<feature type="transmembrane region" description="Helical" evidence="9">
    <location>
        <begin position="342"/>
        <end position="361"/>
    </location>
</feature>
<sequence>MVYDIFIARPRLAIVISLLITIAGLIAMRVIPVAQYPDIAPPTVQVSAFYPGADSEVIESAVAQPIESAINGVEGMRYMSSSSSADGTYSLTVSFEVGVDPDIAAINIQNRIAAVESTLPAEVRDDGVSVTKSAGDLLQAFLFFSTDGSRDGLFINNYLAIAVLDEIKRVPGVGSAQQFGGGDYAMRVWLDADALDSYRLTASDVSAALQTQNIQAPIGRIGSAPIFGDQQLQLNLTTTGRLVTPEEFENVILLAEPGGATVRVADVGRVELSAENFDQAAFYEGRRASVLGISLLPGANAVSVAEAVNLRLSALSERFPDGLAYRSVLDNSKFVGAMIDKVVVTLAEAFGLVALVILLFLGRVRSTVIPLIAVPVAVIGTFAVLLIAGMSANTISLLAMILVIGIVVDDAIIVVENVERVMEENPEMPVNEAVSKAMREIAGSIIAITLVLLSVFVPVAFLGGSSGTLLREFAVTVSAAMVISAINALTLAPALAALFLRPGPVAFAPLRWVSRRIDGLTKGYTWTIARLLRVAPLAFVLSVGAGYIAFQSTQMLPSGFVPEEDKGFAFVVVTLPEGTSLNRTQDLLLDLTESVVEDPAIDIAVPVAGIDFLGGGAAPNTGVIFVTLLPYELREDPELSSFAVVRRLGALLASIPDGTFFPVNPPAIDGIGQVGGLEYNLEAVTGQNAPQLAAAARGMIVAASAAPEIAAVFTTFSAETPRLRLDVNRERAQVLGVEVADVFRALQINLGGAYVNDFNLFGRTWSVRLQSDAADRNEISDVLSLRVRNTDGDMISLSSFATVSLEAGPRLISRHNNYRSAALTVAPMPGVGDGVALAAMEELSRTTLPDGYAYEWSGQALEQVETSDQTLIVLALALLFAYLFLVALYESWAIPIAVLTSVSVAGMGAVLALLFFQMSFDLYAQIGLIILIALSAKNAILVASFVLERRTQGDSPQQAALDGARLRFRPIMMTALSFILGLIPLATATGAGAGAMVAVGIPVLFGMLASAVFGILLTPMLLLTIESFRARFGSHHPL</sequence>
<name>A0A6N6JL98_9RHOB</name>
<accession>A0A6N6JL98</accession>
<dbReference type="Gene3D" id="3.30.2090.10">
    <property type="entry name" value="Multidrug efflux transporter AcrB TolC docking domain, DN and DC subdomains"/>
    <property type="match status" value="2"/>
</dbReference>
<dbReference type="PROSITE" id="PS50156">
    <property type="entry name" value="SSD"/>
    <property type="match status" value="1"/>
</dbReference>
<evidence type="ECO:0000313" key="11">
    <source>
        <dbReference type="EMBL" id="GFE67083.1"/>
    </source>
</evidence>
<organism evidence="11 12">
    <name type="scientific">Litoreibacter roseus</name>
    <dbReference type="NCBI Taxonomy" id="2601869"/>
    <lineage>
        <taxon>Bacteria</taxon>
        <taxon>Pseudomonadati</taxon>
        <taxon>Pseudomonadota</taxon>
        <taxon>Alphaproteobacteria</taxon>
        <taxon>Rhodobacterales</taxon>
        <taxon>Roseobacteraceae</taxon>
        <taxon>Litoreibacter</taxon>
    </lineage>
</organism>
<protein>
    <recommendedName>
        <fullName evidence="9">Efflux pump membrane transporter</fullName>
    </recommendedName>
</protein>
<keyword evidence="5 9" id="KW-0997">Cell inner membrane</keyword>
<dbReference type="OrthoDB" id="9807350at2"/>
<dbReference type="PANTHER" id="PTHR32063:SF76">
    <property type="entry name" value="EFFLUX PUMP MEMBRANE TRANSPORTER"/>
    <property type="match status" value="1"/>
</dbReference>
<dbReference type="RefSeq" id="WP_159810728.1">
    <property type="nucleotide sequence ID" value="NZ_BLJE01000007.1"/>
</dbReference>
<gene>
    <name evidence="11" type="ORF">KIN_41570</name>
</gene>
<dbReference type="PRINTS" id="PR00702">
    <property type="entry name" value="ACRIFLAVINRP"/>
</dbReference>
<evidence type="ECO:0000256" key="6">
    <source>
        <dbReference type="ARBA" id="ARBA00022692"/>
    </source>
</evidence>
<dbReference type="InterPro" id="IPR027463">
    <property type="entry name" value="AcrB_DN_DC_subdom"/>
</dbReference>
<feature type="transmembrane region" description="Helical" evidence="9">
    <location>
        <begin position="12"/>
        <end position="31"/>
    </location>
</feature>
<comment type="caution">
    <text evidence="11">The sequence shown here is derived from an EMBL/GenBank/DDBJ whole genome shotgun (WGS) entry which is preliminary data.</text>
</comment>
<keyword evidence="6 9" id="KW-0812">Transmembrane</keyword>
<evidence type="ECO:0000256" key="8">
    <source>
        <dbReference type="ARBA" id="ARBA00023136"/>
    </source>
</evidence>
<dbReference type="GO" id="GO:0005886">
    <property type="term" value="C:plasma membrane"/>
    <property type="evidence" value="ECO:0007669"/>
    <property type="project" value="UniProtKB-SubCell"/>
</dbReference>
<feature type="transmembrane region" description="Helical" evidence="9">
    <location>
        <begin position="871"/>
        <end position="889"/>
    </location>
</feature>
<dbReference type="SUPFAM" id="SSF82714">
    <property type="entry name" value="Multidrug efflux transporter AcrB TolC docking domain, DN and DC subdomains"/>
    <property type="match status" value="2"/>
</dbReference>
<keyword evidence="4" id="KW-1003">Cell membrane</keyword>
<feature type="transmembrane region" description="Helical" evidence="9">
    <location>
        <begin position="922"/>
        <end position="947"/>
    </location>
</feature>
<dbReference type="GO" id="GO:0009636">
    <property type="term" value="P:response to toxic substance"/>
    <property type="evidence" value="ECO:0007669"/>
    <property type="project" value="UniProtKB-ARBA"/>
</dbReference>
<evidence type="ECO:0000256" key="3">
    <source>
        <dbReference type="ARBA" id="ARBA00022448"/>
    </source>
</evidence>
<evidence type="ECO:0000256" key="9">
    <source>
        <dbReference type="RuleBase" id="RU364070"/>
    </source>
</evidence>
<dbReference type="Gene3D" id="3.30.70.1440">
    <property type="entry name" value="Multidrug efflux transporter AcrB pore domain"/>
    <property type="match status" value="1"/>
</dbReference>
<dbReference type="Pfam" id="PF00873">
    <property type="entry name" value="ACR_tran"/>
    <property type="match status" value="1"/>
</dbReference>
<keyword evidence="7 9" id="KW-1133">Transmembrane helix</keyword>
<dbReference type="EMBL" id="BLJE01000007">
    <property type="protein sequence ID" value="GFE67083.1"/>
    <property type="molecule type" value="Genomic_DNA"/>
</dbReference>
<dbReference type="Gene3D" id="3.30.70.1430">
    <property type="entry name" value="Multidrug efflux transporter AcrB pore domain"/>
    <property type="match status" value="2"/>
</dbReference>
<dbReference type="SUPFAM" id="SSF82693">
    <property type="entry name" value="Multidrug efflux transporter AcrB pore domain, PN1, PN2, PC1 and PC2 subdomains"/>
    <property type="match status" value="3"/>
</dbReference>
<comment type="similarity">
    <text evidence="2 9">Belongs to the resistance-nodulation-cell division (RND) (TC 2.A.6) family.</text>
</comment>
<keyword evidence="12" id="KW-1185">Reference proteome</keyword>
<dbReference type="InterPro" id="IPR000731">
    <property type="entry name" value="SSD"/>
</dbReference>
<dbReference type="InterPro" id="IPR001036">
    <property type="entry name" value="Acrflvin-R"/>
</dbReference>
<evidence type="ECO:0000256" key="1">
    <source>
        <dbReference type="ARBA" id="ARBA00004429"/>
    </source>
</evidence>
<reference evidence="11 12" key="1">
    <citation type="submission" date="2019-12" db="EMBL/GenBank/DDBJ databases">
        <title>Litoreibacter badius sp. nov., a novel bacteriochlorophyll a-containing bacterium in the genus Litoreibacter.</title>
        <authorList>
            <person name="Kanamuro M."/>
            <person name="Takabe Y."/>
            <person name="Mori K."/>
            <person name="Takaichi S."/>
            <person name="Hanada S."/>
        </authorList>
    </citation>
    <scope>NUCLEOTIDE SEQUENCE [LARGE SCALE GENOMIC DNA]</scope>
    <source>
        <strain evidence="11 12">K6</strain>
    </source>
</reference>
<feature type="transmembrane region" description="Helical" evidence="9">
    <location>
        <begin position="1003"/>
        <end position="1025"/>
    </location>
</feature>
<feature type="transmembrane region" description="Helical" evidence="9">
    <location>
        <begin position="896"/>
        <end position="916"/>
    </location>
</feature>
<dbReference type="AlphaFoldDB" id="A0A6N6JL98"/>
<evidence type="ECO:0000313" key="12">
    <source>
        <dbReference type="Proteomes" id="UP000436822"/>
    </source>
</evidence>
<dbReference type="FunFam" id="3.30.70.1430:FF:000001">
    <property type="entry name" value="Efflux pump membrane transporter"/>
    <property type="match status" value="1"/>
</dbReference>
<dbReference type="Gene3D" id="3.30.70.1320">
    <property type="entry name" value="Multidrug efflux transporter AcrB pore domain like"/>
    <property type="match status" value="1"/>
</dbReference>
<dbReference type="GO" id="GO:0015562">
    <property type="term" value="F:efflux transmembrane transporter activity"/>
    <property type="evidence" value="ECO:0007669"/>
    <property type="project" value="InterPro"/>
</dbReference>
<comment type="subcellular location">
    <subcellularLocation>
        <location evidence="1 9">Cell inner membrane</location>
        <topology evidence="1 9">Multi-pass membrane protein</topology>
    </subcellularLocation>
</comment>
<feature type="transmembrane region" description="Helical" evidence="9">
    <location>
        <begin position="975"/>
        <end position="997"/>
    </location>
</feature>
<dbReference type="Proteomes" id="UP000436822">
    <property type="component" value="Unassembled WGS sequence"/>
</dbReference>
<feature type="transmembrane region" description="Helical" evidence="9">
    <location>
        <begin position="395"/>
        <end position="415"/>
    </location>
</feature>
<keyword evidence="3 9" id="KW-0813">Transport</keyword>